<feature type="transmembrane region" description="Helical" evidence="7">
    <location>
        <begin position="301"/>
        <end position="319"/>
    </location>
</feature>
<dbReference type="STRING" id="78915.A0A4P9XHN8"/>
<evidence type="ECO:0000313" key="8">
    <source>
        <dbReference type="EMBL" id="RKP05215.1"/>
    </source>
</evidence>
<keyword evidence="3" id="KW-0813">Transport</keyword>
<evidence type="ECO:0000256" key="6">
    <source>
        <dbReference type="ARBA" id="ARBA00023136"/>
    </source>
</evidence>
<keyword evidence="5 7" id="KW-1133">Transmembrane helix</keyword>
<organism evidence="8 9">
    <name type="scientific">Thamnocephalis sphaerospora</name>
    <dbReference type="NCBI Taxonomy" id="78915"/>
    <lineage>
        <taxon>Eukaryota</taxon>
        <taxon>Fungi</taxon>
        <taxon>Fungi incertae sedis</taxon>
        <taxon>Zoopagomycota</taxon>
        <taxon>Zoopagomycotina</taxon>
        <taxon>Zoopagomycetes</taxon>
        <taxon>Zoopagales</taxon>
        <taxon>Sigmoideomycetaceae</taxon>
        <taxon>Thamnocephalis</taxon>
    </lineage>
</organism>
<feature type="transmembrane region" description="Helical" evidence="7">
    <location>
        <begin position="375"/>
        <end position="398"/>
    </location>
</feature>
<comment type="similarity">
    <text evidence="2">Belongs to the oligopeptide OPT transporter family.</text>
</comment>
<dbReference type="InterPro" id="IPR006058">
    <property type="entry name" value="2Fe2S_fd_BS"/>
</dbReference>
<proteinExistence type="inferred from homology"/>
<gene>
    <name evidence="8" type="ORF">THASP1DRAFT_20067</name>
</gene>
<keyword evidence="6 7" id="KW-0472">Membrane</keyword>
<keyword evidence="9" id="KW-1185">Reference proteome</keyword>
<dbReference type="GO" id="GO:0035673">
    <property type="term" value="F:oligopeptide transmembrane transporter activity"/>
    <property type="evidence" value="ECO:0007669"/>
    <property type="project" value="InterPro"/>
</dbReference>
<dbReference type="Pfam" id="PF03169">
    <property type="entry name" value="OPT"/>
    <property type="match status" value="1"/>
</dbReference>
<name>A0A4P9XHN8_9FUNG</name>
<dbReference type="InterPro" id="IPR004813">
    <property type="entry name" value="OPT"/>
</dbReference>
<dbReference type="PANTHER" id="PTHR31645">
    <property type="entry name" value="OLIGOPEPTIDE TRANSPORTER YGL114W-RELATED"/>
    <property type="match status" value="1"/>
</dbReference>
<evidence type="ECO:0000256" key="4">
    <source>
        <dbReference type="ARBA" id="ARBA00022692"/>
    </source>
</evidence>
<dbReference type="InterPro" id="IPR045035">
    <property type="entry name" value="YSL-like"/>
</dbReference>
<accession>A0A4P9XHN8</accession>
<dbReference type="PANTHER" id="PTHR31645:SF0">
    <property type="entry name" value="OLIGOPEPTIDE TRANSPORTER YGL114W-RELATED"/>
    <property type="match status" value="1"/>
</dbReference>
<dbReference type="GO" id="GO:0000329">
    <property type="term" value="C:fungal-type vacuole membrane"/>
    <property type="evidence" value="ECO:0007669"/>
    <property type="project" value="TreeGrafter"/>
</dbReference>
<feature type="transmembrane region" description="Helical" evidence="7">
    <location>
        <begin position="158"/>
        <end position="178"/>
    </location>
</feature>
<dbReference type="GO" id="GO:0051537">
    <property type="term" value="F:2 iron, 2 sulfur cluster binding"/>
    <property type="evidence" value="ECO:0007669"/>
    <property type="project" value="InterPro"/>
</dbReference>
<dbReference type="EMBL" id="KZ993216">
    <property type="protein sequence ID" value="RKP05215.1"/>
    <property type="molecule type" value="Genomic_DNA"/>
</dbReference>
<evidence type="ECO:0000313" key="9">
    <source>
        <dbReference type="Proteomes" id="UP000271241"/>
    </source>
</evidence>
<sequence length="419" mass="45189">WNWYVTPSLSYAGQGIIMGLPTTVSMLFGSVVGWGILGPIAKAQGWAPGKVNDAKTGVRGWILWISLAIMISESLISLSVITIKEVAKRWQQHQEQRRRQDGVLEAQRAREQDMLLNEDEEFPADQLVPNWFTYSGLAISTVLCVVACNVLFGMAWYVGLLSVVMACLLSVLAVRALGETDLNPVSGIGKVSQVVFAAVTPGNIVVNLVAGGIAEAGAQQAGDMMQDLKTGHLLRASPRAQFYGQLIGSLFSVVVAVLAYTLFSSVYQIPGPEFQAPTALIWLEMSRLVNGQPLPTNSEPFIIISAVIFAIPPLLEAAMPRARFHRYLPSGIAFAMGIYTTPNFVIPRVLGALGAHLYERYRLRHDPSVRRSLRVLIIVVASGFVLGEGTLSLVNLILKANGIHAATCAGCIDGICSGC</sequence>
<evidence type="ECO:0000256" key="3">
    <source>
        <dbReference type="ARBA" id="ARBA00022448"/>
    </source>
</evidence>
<comment type="subcellular location">
    <subcellularLocation>
        <location evidence="1">Membrane</location>
        <topology evidence="1">Multi-pass membrane protein</topology>
    </subcellularLocation>
</comment>
<feature type="transmembrane region" description="Helical" evidence="7">
    <location>
        <begin position="16"/>
        <end position="41"/>
    </location>
</feature>
<evidence type="ECO:0000256" key="2">
    <source>
        <dbReference type="ARBA" id="ARBA00008807"/>
    </source>
</evidence>
<evidence type="ECO:0000256" key="7">
    <source>
        <dbReference type="SAM" id="Phobius"/>
    </source>
</evidence>
<feature type="transmembrane region" description="Helical" evidence="7">
    <location>
        <begin position="131"/>
        <end position="152"/>
    </location>
</feature>
<dbReference type="PROSITE" id="PS00197">
    <property type="entry name" value="2FE2S_FER_1"/>
    <property type="match status" value="1"/>
</dbReference>
<feature type="transmembrane region" description="Helical" evidence="7">
    <location>
        <begin position="61"/>
        <end position="83"/>
    </location>
</feature>
<reference evidence="9" key="1">
    <citation type="journal article" date="2018" name="Nat. Microbiol.">
        <title>Leveraging single-cell genomics to expand the fungal tree of life.</title>
        <authorList>
            <person name="Ahrendt S.R."/>
            <person name="Quandt C.A."/>
            <person name="Ciobanu D."/>
            <person name="Clum A."/>
            <person name="Salamov A."/>
            <person name="Andreopoulos B."/>
            <person name="Cheng J.F."/>
            <person name="Woyke T."/>
            <person name="Pelin A."/>
            <person name="Henrissat B."/>
            <person name="Reynolds N.K."/>
            <person name="Benny G.L."/>
            <person name="Smith M.E."/>
            <person name="James T.Y."/>
            <person name="Grigoriev I.V."/>
        </authorList>
    </citation>
    <scope>NUCLEOTIDE SEQUENCE [LARGE SCALE GENOMIC DNA]</scope>
    <source>
        <strain evidence="9">RSA 1356</strain>
    </source>
</reference>
<protein>
    <submittedName>
        <fullName evidence="8">OPT oligopeptide transporter protein-domain-containing protein</fullName>
    </submittedName>
</protein>
<dbReference type="Proteomes" id="UP000271241">
    <property type="component" value="Unassembled WGS sequence"/>
</dbReference>
<evidence type="ECO:0000256" key="5">
    <source>
        <dbReference type="ARBA" id="ARBA00022989"/>
    </source>
</evidence>
<evidence type="ECO:0000256" key="1">
    <source>
        <dbReference type="ARBA" id="ARBA00004141"/>
    </source>
</evidence>
<dbReference type="OrthoDB" id="627262at2759"/>
<feature type="transmembrane region" description="Helical" evidence="7">
    <location>
        <begin position="242"/>
        <end position="263"/>
    </location>
</feature>
<feature type="transmembrane region" description="Helical" evidence="7">
    <location>
        <begin position="331"/>
        <end position="355"/>
    </location>
</feature>
<keyword evidence="4 7" id="KW-0812">Transmembrane</keyword>
<feature type="non-terminal residue" evidence="8">
    <location>
        <position position="1"/>
    </location>
</feature>
<dbReference type="AlphaFoldDB" id="A0A4P9XHN8"/>
<dbReference type="NCBIfam" id="TIGR00728">
    <property type="entry name" value="OPT_sfam"/>
    <property type="match status" value="1"/>
</dbReference>